<feature type="coiled-coil region" evidence="1">
    <location>
        <begin position="13"/>
        <end position="41"/>
    </location>
</feature>
<gene>
    <name evidence="2" type="ORF">YH66_09775</name>
</gene>
<dbReference type="RefSeq" id="WP_003861865.1">
    <property type="nucleotide sequence ID" value="NZ_CP011309.1"/>
</dbReference>
<name>A0A0F6WR20_9CORY</name>
<dbReference type="HOGENOM" id="CLU_2768798_0_0_11"/>
<evidence type="ECO:0000256" key="1">
    <source>
        <dbReference type="SAM" id="Coils"/>
    </source>
</evidence>
<protein>
    <submittedName>
        <fullName evidence="2">Uncharacterized protein</fullName>
    </submittedName>
</protein>
<evidence type="ECO:0000313" key="2">
    <source>
        <dbReference type="EMBL" id="AKF27817.1"/>
    </source>
</evidence>
<evidence type="ECO:0000313" key="3">
    <source>
        <dbReference type="Proteomes" id="UP000034037"/>
    </source>
</evidence>
<dbReference type="EMBL" id="CP011309">
    <property type="protein sequence ID" value="AKF27817.1"/>
    <property type="molecule type" value="Genomic_DNA"/>
</dbReference>
<keyword evidence="3" id="KW-1185">Reference proteome</keyword>
<proteinExistence type="predicted"/>
<dbReference type="Proteomes" id="UP000034037">
    <property type="component" value="Chromosome"/>
</dbReference>
<reference evidence="2 3" key="1">
    <citation type="submission" date="2015-04" db="EMBL/GenBank/DDBJ databases">
        <title>Complete Genome Sequence of Brevibacterium flavum ATCC 15168.</title>
        <authorList>
            <person name="Ahn J."/>
            <person name="Park G."/>
            <person name="Jeon W."/>
            <person name="Jang Y."/>
            <person name="Jang M."/>
            <person name="Lee H."/>
            <person name="Lee H."/>
        </authorList>
    </citation>
    <scope>NUCLEOTIDE SEQUENCE [LARGE SCALE GENOMIC DNA]</scope>
    <source>
        <strain evidence="2 3">ATCC 15168</strain>
    </source>
</reference>
<sequence length="69" mass="7721">MKKKTPGDVFDLHQKIQSELNAQEEKQRSALRRSLSETKAAFDFFTDLGHDSTTAIALTDIALANVLEE</sequence>
<dbReference type="AlphaFoldDB" id="A0A0F6WR20"/>
<organism evidence="2 3">
    <name type="scientific">[Brevibacterium] flavum</name>
    <dbReference type="NCBI Taxonomy" id="92706"/>
    <lineage>
        <taxon>Bacteria</taxon>
        <taxon>Bacillati</taxon>
        <taxon>Actinomycetota</taxon>
        <taxon>Actinomycetes</taxon>
        <taxon>Mycobacteriales</taxon>
        <taxon>Corynebacteriaceae</taxon>
        <taxon>Corynebacterium</taxon>
    </lineage>
</organism>
<dbReference type="PATRIC" id="fig|92706.3.peg.2044"/>
<accession>A0A0F6WR20</accession>
<keyword evidence="1" id="KW-0175">Coiled coil</keyword>